<gene>
    <name evidence="3" type="ORF">PENTCL1PPCAC_5099</name>
</gene>
<name>A0AAV5SJ37_9BILA</name>
<evidence type="ECO:0000313" key="3">
    <source>
        <dbReference type="EMBL" id="GMS82924.1"/>
    </source>
</evidence>
<dbReference type="Gene3D" id="2.120.10.30">
    <property type="entry name" value="TolB, C-terminal domain"/>
    <property type="match status" value="2"/>
</dbReference>
<feature type="region of interest" description="Disordered" evidence="2">
    <location>
        <begin position="380"/>
        <end position="432"/>
    </location>
</feature>
<dbReference type="PANTHER" id="PTHR36842">
    <property type="entry name" value="PROTEIN TOLB HOMOLOG"/>
    <property type="match status" value="1"/>
</dbReference>
<keyword evidence="4" id="KW-1185">Reference proteome</keyword>
<evidence type="ECO:0000313" key="4">
    <source>
        <dbReference type="Proteomes" id="UP001432027"/>
    </source>
</evidence>
<feature type="non-terminal residue" evidence="3">
    <location>
        <position position="1"/>
    </location>
</feature>
<comment type="caution">
    <text evidence="3">The sequence shown here is derived from an EMBL/GenBank/DDBJ whole genome shotgun (WGS) entry which is preliminary data.</text>
</comment>
<organism evidence="3 4">
    <name type="scientific">Pristionchus entomophagus</name>
    <dbReference type="NCBI Taxonomy" id="358040"/>
    <lineage>
        <taxon>Eukaryota</taxon>
        <taxon>Metazoa</taxon>
        <taxon>Ecdysozoa</taxon>
        <taxon>Nematoda</taxon>
        <taxon>Chromadorea</taxon>
        <taxon>Rhabditida</taxon>
        <taxon>Rhabditina</taxon>
        <taxon>Diplogasteromorpha</taxon>
        <taxon>Diplogasteroidea</taxon>
        <taxon>Neodiplogasteridae</taxon>
        <taxon>Pristionchus</taxon>
    </lineage>
</organism>
<accession>A0AAV5SJ37</accession>
<proteinExistence type="inferred from homology"/>
<dbReference type="InterPro" id="IPR011659">
    <property type="entry name" value="WD40"/>
</dbReference>
<dbReference type="SUPFAM" id="SSF82171">
    <property type="entry name" value="DPP6 N-terminal domain-like"/>
    <property type="match status" value="1"/>
</dbReference>
<evidence type="ECO:0000256" key="2">
    <source>
        <dbReference type="SAM" id="MobiDB-lite"/>
    </source>
</evidence>
<dbReference type="Proteomes" id="UP001432027">
    <property type="component" value="Unassembled WGS sequence"/>
</dbReference>
<protein>
    <submittedName>
        <fullName evidence="3">Uncharacterized protein</fullName>
    </submittedName>
</protein>
<dbReference type="InterPro" id="IPR011042">
    <property type="entry name" value="6-blade_b-propeller_TolB-like"/>
</dbReference>
<evidence type="ECO:0000256" key="1">
    <source>
        <dbReference type="ARBA" id="ARBA00009820"/>
    </source>
</evidence>
<dbReference type="EMBL" id="BTSX01000002">
    <property type="protein sequence ID" value="GMS82924.1"/>
    <property type="molecule type" value="Genomic_DNA"/>
</dbReference>
<comment type="similarity">
    <text evidence="1">Belongs to the TolB family.</text>
</comment>
<dbReference type="PANTHER" id="PTHR36842:SF1">
    <property type="entry name" value="PROTEIN TOLB"/>
    <property type="match status" value="1"/>
</dbReference>
<sequence>LLLLSFSDVASGYANDGKVVYEGEKHLRNIRQLTFGGSNAEGYFSFDNKKLTYQATLSGSTNCDQIYQMDLNDDPRTQTPKRMSTGLGACTCSFFMGDDEHFLYAGTFHHVQYPDIQPPTASFDTCNPKKCLDLETIEDPKLRDLCNTSYTWDVFNEYDIFLADKYGNIVSRLTDAPGYDAEGVVSPDGKLIAYTSMSSGDLELWIMNADGSGKRQLTDTLGYDGGSFFSPDGKKLIFRASRPTTPEAIQKYKDLLSYDLVAPTEMELFWIPVDGSHREVQITHLGGANWAPYYHHDNNRIIFSTDHNNTAGFGAFDLWMIEESGDLETLERITWDDDQFDAFAMFSWDGKQLVWGSSRNASLEYDMNLFIADWVDPPYEEEQTTHATEEPMATSPSETTPRGDDEVKTTATKMKEKTTATTPKENESTTSVSVSPLSPLYLLSSLVLLSIRLLQ</sequence>
<feature type="compositionally biased region" description="Basic and acidic residues" evidence="2">
    <location>
        <begin position="401"/>
        <end position="418"/>
    </location>
</feature>
<dbReference type="AlphaFoldDB" id="A0AAV5SJ37"/>
<dbReference type="Pfam" id="PF07676">
    <property type="entry name" value="PD40"/>
    <property type="match status" value="2"/>
</dbReference>
<reference evidence="3" key="1">
    <citation type="submission" date="2023-10" db="EMBL/GenBank/DDBJ databases">
        <title>Genome assembly of Pristionchus species.</title>
        <authorList>
            <person name="Yoshida K."/>
            <person name="Sommer R.J."/>
        </authorList>
    </citation>
    <scope>NUCLEOTIDE SEQUENCE</scope>
    <source>
        <strain evidence="3">RS0144</strain>
    </source>
</reference>